<dbReference type="Proteomes" id="UP001309705">
    <property type="component" value="Unassembled WGS sequence"/>
</dbReference>
<evidence type="ECO:0000313" key="8">
    <source>
        <dbReference type="Proteomes" id="UP001309705"/>
    </source>
</evidence>
<feature type="transmembrane region" description="Helical" evidence="6">
    <location>
        <begin position="88"/>
        <end position="110"/>
    </location>
</feature>
<protein>
    <submittedName>
        <fullName evidence="7">Oligosaccharide flippase family protein</fullName>
    </submittedName>
</protein>
<sequence>MMEKGRIKKEVFYLYLIQISNMLLPLLTFPYLARVLGSEFFGKLSYAQSISFIAIFIVDFGFNFSAARKIGVNIGNNKVIDKVYSNVQCAKTIIFLLVMIAGCIMDFFITQSRIDSILFFFGLASSLSSVLTANWLFQGIGRNSTLAVFNLICRTGSLLFVFLLVSSADDIYWAAVIQLFPPVLAGLMIQYLLRKRNLVRLNIRLVSMNRMKDEVKESFHNFSASAFTLGFTYLNPIVVKFLFGDSALGHYAVADRLAAVLRQLYNPIVQGNFSPVCSLFKVEKFDAIRNRLLKIFFIFLGITSIAFLGNLIVGKFIITLIFGYGYDITGLLTIMIITQFIISMAIILVNLIIVPAGLSFYLKKGYFIGLVCHVSYLFFFTSFFGVHGVAMAVSVTELIITAIFACMIIRKKVLVNIHSVSIEK</sequence>
<dbReference type="InterPro" id="IPR050833">
    <property type="entry name" value="Poly_Biosynth_Transport"/>
</dbReference>
<feature type="transmembrane region" description="Helical" evidence="6">
    <location>
        <begin position="12"/>
        <end position="33"/>
    </location>
</feature>
<feature type="transmembrane region" description="Helical" evidence="6">
    <location>
        <begin position="365"/>
        <end position="384"/>
    </location>
</feature>
<organism evidence="7 8">
    <name type="scientific">Brenneria populi</name>
    <dbReference type="NCBI Taxonomy" id="1505588"/>
    <lineage>
        <taxon>Bacteria</taxon>
        <taxon>Pseudomonadati</taxon>
        <taxon>Pseudomonadota</taxon>
        <taxon>Gammaproteobacteria</taxon>
        <taxon>Enterobacterales</taxon>
        <taxon>Pectobacteriaceae</taxon>
        <taxon>Brenneria</taxon>
    </lineage>
</organism>
<name>A0ABU6JN90_9GAMM</name>
<keyword evidence="5 6" id="KW-0472">Membrane</keyword>
<evidence type="ECO:0000256" key="1">
    <source>
        <dbReference type="ARBA" id="ARBA00004651"/>
    </source>
</evidence>
<dbReference type="EMBL" id="JAYWTM010000004">
    <property type="protein sequence ID" value="MEC5342055.1"/>
    <property type="molecule type" value="Genomic_DNA"/>
</dbReference>
<evidence type="ECO:0000256" key="5">
    <source>
        <dbReference type="ARBA" id="ARBA00023136"/>
    </source>
</evidence>
<evidence type="ECO:0000256" key="3">
    <source>
        <dbReference type="ARBA" id="ARBA00022692"/>
    </source>
</evidence>
<accession>A0ABU6JN90</accession>
<comment type="subcellular location">
    <subcellularLocation>
        <location evidence="1">Cell membrane</location>
        <topology evidence="1">Multi-pass membrane protein</topology>
    </subcellularLocation>
</comment>
<keyword evidence="2" id="KW-1003">Cell membrane</keyword>
<evidence type="ECO:0000256" key="4">
    <source>
        <dbReference type="ARBA" id="ARBA00022989"/>
    </source>
</evidence>
<comment type="caution">
    <text evidence="7">The sequence shown here is derived from an EMBL/GenBank/DDBJ whole genome shotgun (WGS) entry which is preliminary data.</text>
</comment>
<keyword evidence="4 6" id="KW-1133">Transmembrane helix</keyword>
<dbReference type="Pfam" id="PF01943">
    <property type="entry name" value="Polysacc_synt"/>
    <property type="match status" value="1"/>
</dbReference>
<feature type="transmembrane region" description="Helical" evidence="6">
    <location>
        <begin position="171"/>
        <end position="193"/>
    </location>
</feature>
<proteinExistence type="predicted"/>
<feature type="transmembrane region" description="Helical" evidence="6">
    <location>
        <begin position="144"/>
        <end position="165"/>
    </location>
</feature>
<keyword evidence="8" id="KW-1185">Reference proteome</keyword>
<feature type="transmembrane region" description="Helical" evidence="6">
    <location>
        <begin position="328"/>
        <end position="353"/>
    </location>
</feature>
<keyword evidence="3 6" id="KW-0812">Transmembrane</keyword>
<feature type="transmembrane region" description="Helical" evidence="6">
    <location>
        <begin position="390"/>
        <end position="409"/>
    </location>
</feature>
<evidence type="ECO:0000313" key="7">
    <source>
        <dbReference type="EMBL" id="MEC5342055.1"/>
    </source>
</evidence>
<evidence type="ECO:0000256" key="2">
    <source>
        <dbReference type="ARBA" id="ARBA00022475"/>
    </source>
</evidence>
<evidence type="ECO:0000256" key="6">
    <source>
        <dbReference type="SAM" id="Phobius"/>
    </source>
</evidence>
<reference evidence="7 8" key="1">
    <citation type="journal article" date="2017" name="Int. J. Syst. Evol. Microbiol.">
        <title>Brenneria populi subsp. brevivirga subsp. nov. isolated from symptomatic bark of Populus x euramericana canker, and description of Brenneria populi subsp. populi subsp. nov.</title>
        <authorList>
            <person name="Zheng M.H."/>
            <person name="Piao C.G."/>
            <person name="Xue H."/>
            <person name="Guo M.W."/>
            <person name="Li Y."/>
        </authorList>
    </citation>
    <scope>NUCLEOTIDE SEQUENCE [LARGE SCALE GENOMIC DNA]</scope>
    <source>
        <strain evidence="7 8">D9-5</strain>
    </source>
</reference>
<dbReference type="PANTHER" id="PTHR30250:SF11">
    <property type="entry name" value="O-ANTIGEN TRANSPORTER-RELATED"/>
    <property type="match status" value="1"/>
</dbReference>
<feature type="transmembrane region" description="Helical" evidence="6">
    <location>
        <begin position="295"/>
        <end position="322"/>
    </location>
</feature>
<feature type="transmembrane region" description="Helical" evidence="6">
    <location>
        <begin position="45"/>
        <end position="67"/>
    </location>
</feature>
<dbReference type="InterPro" id="IPR002797">
    <property type="entry name" value="Polysacc_synth"/>
</dbReference>
<dbReference type="PANTHER" id="PTHR30250">
    <property type="entry name" value="PST FAMILY PREDICTED COLANIC ACID TRANSPORTER"/>
    <property type="match status" value="1"/>
</dbReference>
<dbReference type="RefSeq" id="WP_327617214.1">
    <property type="nucleotide sequence ID" value="NZ_JAYWTM010000004.1"/>
</dbReference>
<gene>
    <name evidence="7" type="ORF">VSX58_05435</name>
</gene>
<feature type="transmembrane region" description="Helical" evidence="6">
    <location>
        <begin position="116"/>
        <end position="137"/>
    </location>
</feature>